<dbReference type="PANTHER" id="PTHR43788">
    <property type="entry name" value="DNA2/NAM7 HELICASE FAMILY MEMBER"/>
    <property type="match status" value="1"/>
</dbReference>
<feature type="domain" description="UvrD-like helicase C-terminal" evidence="1">
    <location>
        <begin position="822"/>
        <end position="866"/>
    </location>
</feature>
<keyword evidence="2" id="KW-0378">Hydrolase</keyword>
<dbReference type="InterPro" id="IPR027417">
    <property type="entry name" value="P-loop_NTPase"/>
</dbReference>
<keyword evidence="2" id="KW-0067">ATP-binding</keyword>
<reference evidence="2 3" key="1">
    <citation type="journal article" date="2018" name="Int. J. Food Microbiol.">
        <title>Growth of Carnobacterium spp. isolated from chilled vacuum-packaged meat under relevant acidic conditions.</title>
        <authorList>
            <person name="Zhang P."/>
            <person name="Badoni M."/>
            <person name="Ganzle M."/>
            <person name="Yang X."/>
        </authorList>
    </citation>
    <scope>NUCLEOTIDE SEQUENCE [LARGE SCALE GENOMIC DNA]</scope>
    <source>
        <strain evidence="2 3">B2</strain>
    </source>
</reference>
<dbReference type="RefSeq" id="WP_135026354.1">
    <property type="nucleotide sequence ID" value="NZ_JBFUWK010000004.1"/>
</dbReference>
<protein>
    <submittedName>
        <fullName evidence="2">Helicase</fullName>
    </submittedName>
</protein>
<dbReference type="Pfam" id="PF13604">
    <property type="entry name" value="AAA_30"/>
    <property type="match status" value="1"/>
</dbReference>
<dbReference type="CDD" id="cd18809">
    <property type="entry name" value="SF1_C_RecD"/>
    <property type="match status" value="1"/>
</dbReference>
<evidence type="ECO:0000313" key="2">
    <source>
        <dbReference type="EMBL" id="TFJ25072.1"/>
    </source>
</evidence>
<gene>
    <name evidence="2" type="ORF">CKN69_10660</name>
</gene>
<name>A0A7Z8G4S8_CARDV</name>
<dbReference type="Gene3D" id="3.40.50.300">
    <property type="entry name" value="P-loop containing nucleotide triphosphate hydrolases"/>
    <property type="match status" value="2"/>
</dbReference>
<accession>A0A7Z8G4S8</accession>
<dbReference type="GO" id="GO:0004386">
    <property type="term" value="F:helicase activity"/>
    <property type="evidence" value="ECO:0007669"/>
    <property type="project" value="UniProtKB-KW"/>
</dbReference>
<dbReference type="InterPro" id="IPR050534">
    <property type="entry name" value="Coronavir_polyprotein_1ab"/>
</dbReference>
<dbReference type="EMBL" id="NRPP01000017">
    <property type="protein sequence ID" value="TFJ25072.1"/>
    <property type="molecule type" value="Genomic_DNA"/>
</dbReference>
<organism evidence="2 3">
    <name type="scientific">Carnobacterium divergens</name>
    <name type="common">Lactobacillus divergens</name>
    <dbReference type="NCBI Taxonomy" id="2748"/>
    <lineage>
        <taxon>Bacteria</taxon>
        <taxon>Bacillati</taxon>
        <taxon>Bacillota</taxon>
        <taxon>Bacilli</taxon>
        <taxon>Lactobacillales</taxon>
        <taxon>Carnobacteriaceae</taxon>
        <taxon>Carnobacterium</taxon>
    </lineage>
</organism>
<keyword evidence="2" id="KW-0347">Helicase</keyword>
<evidence type="ECO:0000313" key="3">
    <source>
        <dbReference type="Proteomes" id="UP000297938"/>
    </source>
</evidence>
<evidence type="ECO:0000259" key="1">
    <source>
        <dbReference type="Pfam" id="PF13538"/>
    </source>
</evidence>
<keyword evidence="2" id="KW-0547">Nucleotide-binding</keyword>
<dbReference type="AlphaFoldDB" id="A0A7Z8G4S8"/>
<proteinExistence type="predicted"/>
<comment type="caution">
    <text evidence="2">The sequence shown here is derived from an EMBL/GenBank/DDBJ whole genome shotgun (WGS) entry which is preliminary data.</text>
</comment>
<dbReference type="Pfam" id="PF13538">
    <property type="entry name" value="UvrD_C_2"/>
    <property type="match status" value="1"/>
</dbReference>
<dbReference type="Proteomes" id="UP000297938">
    <property type="component" value="Unassembled WGS sequence"/>
</dbReference>
<dbReference type="InterPro" id="IPR027785">
    <property type="entry name" value="UvrD-like_helicase_C"/>
</dbReference>
<dbReference type="SUPFAM" id="SSF52540">
    <property type="entry name" value="P-loop containing nucleoside triphosphate hydrolases"/>
    <property type="match status" value="2"/>
</dbReference>
<sequence length="899" mass="105090">MKKIDAAIFEIDTIICKNIEKNSGDRGFLSQNILSQLRNYVEHISIKYYTESIKKDIEIDYENINNGLNYIRKTSKFNFLKLFHKMLQQSASHYTMSEENSERLMLKYYEYLLKIKKSLFEDFGWSLLKNLSNFPISIDYEMNDYYEKISKKINTVNDANISEGRYYVQKTKPFFINNEIYYEITFREANDNVSKFDRNIAFTKQDILPNYAVKLNLVKESVEIYGHMMPILIISDWEVSIRPCELKNFADILGKNIDVQANHSEYKMLMSFIKKRKYNLLDILLLENDEYNMIRELITSKSTKVNIFIALDTCRTIIINNYKGSNILRYLSYSLNNKIIKLQKDYSNNSCSMLSNLKLSFSCIPFEDMPFVSSLVKHNPKFYDLLWCIEINGREHELLARKIKINTEFNGHLYTKKEDLNAFNNLDSLVSEYNSKLYYKHFESRKIDSIGNNYFINDYEKNVLDIINQLKTLTNNGIQNYENSVNSWLKKSSYKIDCVDKQDILSKMFSNSTVSFIYGAAGTGKSTMINHVANFWSNNKKLLLANTNPAVDNLKRKVNAPDCEFKTIAKFLYCKENQDCDVLIIDECSTVSNSDMLNILAKNNYKLLVLVGDIYQIESITFGSWFKLSKTFINNNSIFELTTPYRTTNEKLLTLWSKVRKIDYDLIEHMATNNFSTKLDENIFNSKNPDEMILCLNYDGLYGINNINKFLQSNNPNKSIDWGVLSYKINDPVLFSDSRRFSPVIFNNLKGIIRNIQSNEKEIIFDIEIDIVINEMNIANLDLELITTNEYGSVIRFSVYKFNHMNDDDNDTDDSVIPFQVAYAVSIHKAQGLEFNSVKIIITNEVDELITHNILYTAITRAKENLQIYWTPETEKKVIENIKIEKYKQDESILKRKLK</sequence>